<accession>A0A6M2DDF9</accession>
<keyword evidence="4" id="KW-0328">Glycosyltransferase</keyword>
<dbReference type="GO" id="GO:0004553">
    <property type="term" value="F:hydrolase activity, hydrolyzing O-glycosyl compounds"/>
    <property type="evidence" value="ECO:0007669"/>
    <property type="project" value="InterPro"/>
</dbReference>
<dbReference type="InterPro" id="IPR037439">
    <property type="entry name" value="Branching_enzy"/>
</dbReference>
<proteinExistence type="inferred from homology"/>
<dbReference type="CDD" id="cd02854">
    <property type="entry name" value="E_set_GBE_euk_N"/>
    <property type="match status" value="1"/>
</dbReference>
<dbReference type="GO" id="GO:0003844">
    <property type="term" value="F:1,4-alpha-glucan branching enzyme activity"/>
    <property type="evidence" value="ECO:0007669"/>
    <property type="project" value="UniProtKB-EC"/>
</dbReference>
<dbReference type="SUPFAM" id="SSF51011">
    <property type="entry name" value="Glycosyl hydrolase domain"/>
    <property type="match status" value="1"/>
</dbReference>
<dbReference type="Pfam" id="PF00128">
    <property type="entry name" value="Alpha-amylase"/>
    <property type="match status" value="1"/>
</dbReference>
<dbReference type="PANTHER" id="PTHR43651:SF3">
    <property type="entry name" value="1,4-ALPHA-GLUCAN-BRANCHING ENZYME"/>
    <property type="match status" value="1"/>
</dbReference>
<dbReference type="Gene3D" id="2.60.40.10">
    <property type="entry name" value="Immunoglobulins"/>
    <property type="match status" value="1"/>
</dbReference>
<dbReference type="AlphaFoldDB" id="A0A6M2DDF9"/>
<evidence type="ECO:0000256" key="1">
    <source>
        <dbReference type="ARBA" id="ARBA00000826"/>
    </source>
</evidence>
<dbReference type="InterPro" id="IPR014756">
    <property type="entry name" value="Ig_E-set"/>
</dbReference>
<dbReference type="GO" id="GO:0005737">
    <property type="term" value="C:cytoplasm"/>
    <property type="evidence" value="ECO:0007669"/>
    <property type="project" value="TreeGrafter"/>
</dbReference>
<dbReference type="InterPro" id="IPR006048">
    <property type="entry name" value="A-amylase/branching_C"/>
</dbReference>
<dbReference type="InterPro" id="IPR017853">
    <property type="entry name" value="GH"/>
</dbReference>
<comment type="catalytic activity">
    <reaction evidence="1">
        <text>Transfers a segment of a (1-&gt;4)-alpha-D-glucan chain to a primary hydroxy group in a similar glucan chain.</text>
        <dbReference type="EC" id="2.4.1.18"/>
    </reaction>
</comment>
<dbReference type="GO" id="GO:0043169">
    <property type="term" value="F:cation binding"/>
    <property type="evidence" value="ECO:0007669"/>
    <property type="project" value="InterPro"/>
</dbReference>
<dbReference type="FunFam" id="3.20.20.80:FF:000001">
    <property type="entry name" value="1,4-alpha-glucan branching enzyme"/>
    <property type="match status" value="1"/>
</dbReference>
<dbReference type="Pfam" id="PF02806">
    <property type="entry name" value="Alpha-amylase_C"/>
    <property type="match status" value="1"/>
</dbReference>
<dbReference type="Pfam" id="PF02922">
    <property type="entry name" value="CBM_48"/>
    <property type="match status" value="1"/>
</dbReference>
<dbReference type="PIRSF" id="PIRSF000463">
    <property type="entry name" value="GlgB"/>
    <property type="match status" value="1"/>
</dbReference>
<keyword evidence="5" id="KW-0808">Transferase</keyword>
<evidence type="ECO:0000313" key="9">
    <source>
        <dbReference type="EMBL" id="NOV43894.1"/>
    </source>
</evidence>
<evidence type="ECO:0000256" key="3">
    <source>
        <dbReference type="ARBA" id="ARBA00012541"/>
    </source>
</evidence>
<feature type="active site" description="Proton donor" evidence="7">
    <location>
        <position position="407"/>
    </location>
</feature>
<dbReference type="PANTHER" id="PTHR43651">
    <property type="entry name" value="1,4-ALPHA-GLUCAN-BRANCHING ENZYME"/>
    <property type="match status" value="1"/>
</dbReference>
<evidence type="ECO:0000256" key="7">
    <source>
        <dbReference type="PIRSR" id="PIRSR000463-1"/>
    </source>
</evidence>
<dbReference type="EMBL" id="GIIL01000168">
    <property type="protein sequence ID" value="NOV43894.1"/>
    <property type="molecule type" value="Transcribed_RNA"/>
</dbReference>
<dbReference type="Gene3D" id="2.60.40.1180">
    <property type="entry name" value="Golgi alpha-mannosidase II"/>
    <property type="match status" value="1"/>
</dbReference>
<dbReference type="FunFam" id="2.60.40.1180:FF:000003">
    <property type="entry name" value="1,4-alpha-glucan-branching enzyme, chloroplastic/amyloplastic"/>
    <property type="match status" value="1"/>
</dbReference>
<feature type="active site" description="Nucleophile" evidence="7">
    <location>
        <position position="352"/>
    </location>
</feature>
<comment type="pathway">
    <text evidence="6">Glycan biosynthesis.</text>
</comment>
<dbReference type="EC" id="2.4.1.18" evidence="3"/>
<evidence type="ECO:0000256" key="5">
    <source>
        <dbReference type="ARBA" id="ARBA00022679"/>
    </source>
</evidence>
<protein>
    <recommendedName>
        <fullName evidence="3">1,4-alpha-glucan branching enzyme</fullName>
        <ecNumber evidence="3">2.4.1.18</ecNumber>
    </recommendedName>
</protein>
<sequence>MGGKFSTMDPMEIEVPNITDLLERDPYLKPYEREIRRRYAVLKDTIANIDEYDLGLKGFAHGYRYFGMHIHHDKSVTCREWAPWADEVYLVGEFNNWNRTSHQFGRLDFGKFELWMPPNNDGTCVLTHLSEVKLIIKTQQGEYVERISPWATYVVEPSKEDDNKVYKQLVWHPPAHEKYLFTQKRPVKPKSLRIYECHIGIATNEPKVGSYKEFADNVIPRIAAQGYNSIQLMAIMEHAYYASFGYQVTSFFAASSRYGTPDELKYLIDIAHKYDLYVLLDVVHSHASKNVLDGLNKFDGTDGCFFHVGDRGEHSLWDSRLFNYSEYEVLRFLLSNLHWYHEEYLFDGFRFDGVTSMLYHSHGIGEGFSGNYDEYFGLNVDTDGVIYLMLANKLLHELFPNVITIAEDVSGMPGMCRPVDEGGIGFDYRLGMAIPDKWIELLKEVRDEDWNMGNIVHTMTNRRWMEKTVAYAESHDQALVGDKTIAFWLMDKEMYTHMSTISPNSVIIDRGIALHKMIRLITHALGGEAYLNFIGNEFGHPEWLDFPREGNNNSYHYARRQWNLVDDDLLKYKFLNRFDRDMNMLEEKYGWLHSNPAYVSWKHEDDKIIAFERGGLAFVFNFHPEKSFTDYLVGVEEIGTYKIILNSDDAEYGGYGRINNEIPHVSLAEGYANRKCSIKIYIPSRTALVLACT</sequence>
<organism evidence="9">
    <name type="scientific">Xenopsylla cheopis</name>
    <name type="common">Oriental rat flea</name>
    <name type="synonym">Pulex cheopis</name>
    <dbReference type="NCBI Taxonomy" id="163159"/>
    <lineage>
        <taxon>Eukaryota</taxon>
        <taxon>Metazoa</taxon>
        <taxon>Ecdysozoa</taxon>
        <taxon>Arthropoda</taxon>
        <taxon>Hexapoda</taxon>
        <taxon>Insecta</taxon>
        <taxon>Pterygota</taxon>
        <taxon>Neoptera</taxon>
        <taxon>Endopterygota</taxon>
        <taxon>Siphonaptera</taxon>
        <taxon>Pulicidae</taxon>
        <taxon>Xenopsyllinae</taxon>
        <taxon>Xenopsylla</taxon>
    </lineage>
</organism>
<dbReference type="SUPFAM" id="SSF81296">
    <property type="entry name" value="E set domains"/>
    <property type="match status" value="1"/>
</dbReference>
<comment type="similarity">
    <text evidence="2">Belongs to the glycosyl hydrolase 13 family. GlgB subfamily.</text>
</comment>
<dbReference type="CDD" id="cd11321">
    <property type="entry name" value="AmyAc_bac_euk_BE"/>
    <property type="match status" value="1"/>
</dbReference>
<name>A0A6M2DDF9_XENCH</name>
<feature type="domain" description="Glycosyl hydrolase family 13 catalytic" evidence="8">
    <location>
        <begin position="214"/>
        <end position="563"/>
    </location>
</feature>
<dbReference type="SUPFAM" id="SSF51445">
    <property type="entry name" value="(Trans)glycosidases"/>
    <property type="match status" value="1"/>
</dbReference>
<dbReference type="InterPro" id="IPR013783">
    <property type="entry name" value="Ig-like_fold"/>
</dbReference>
<dbReference type="InterPro" id="IPR013780">
    <property type="entry name" value="Glyco_hydro_b"/>
</dbReference>
<reference evidence="9" key="1">
    <citation type="submission" date="2020-03" db="EMBL/GenBank/DDBJ databases">
        <title>Transcriptomic Profiling of the Digestive Tract of the Rat Flea, Xenopsylla cheopis, Following Blood Feeding and Infection with Yersinia pestis.</title>
        <authorList>
            <person name="Bland D.M."/>
            <person name="Martens C.A."/>
            <person name="Virtaneva K."/>
            <person name="Kanakabandi K."/>
            <person name="Long D."/>
            <person name="Rosenke R."/>
            <person name="Saturday G.A."/>
            <person name="Hoyt F.H."/>
            <person name="Bruno D.P."/>
            <person name="Ribeiro J.M.C."/>
            <person name="Hinnebusch J."/>
        </authorList>
    </citation>
    <scope>NUCLEOTIDE SEQUENCE</scope>
</reference>
<dbReference type="GO" id="GO:0005978">
    <property type="term" value="P:glycogen biosynthetic process"/>
    <property type="evidence" value="ECO:0007669"/>
    <property type="project" value="InterPro"/>
</dbReference>
<evidence type="ECO:0000256" key="4">
    <source>
        <dbReference type="ARBA" id="ARBA00022676"/>
    </source>
</evidence>
<dbReference type="InterPro" id="IPR004193">
    <property type="entry name" value="Glyco_hydro_13_N"/>
</dbReference>
<evidence type="ECO:0000256" key="2">
    <source>
        <dbReference type="ARBA" id="ARBA00009000"/>
    </source>
</evidence>
<dbReference type="Gene3D" id="3.20.20.80">
    <property type="entry name" value="Glycosidases"/>
    <property type="match status" value="1"/>
</dbReference>
<dbReference type="SMART" id="SM00642">
    <property type="entry name" value="Aamy"/>
    <property type="match status" value="1"/>
</dbReference>
<dbReference type="InterPro" id="IPR006047">
    <property type="entry name" value="GH13_cat_dom"/>
</dbReference>
<evidence type="ECO:0000259" key="8">
    <source>
        <dbReference type="SMART" id="SM00642"/>
    </source>
</evidence>
<evidence type="ECO:0000256" key="6">
    <source>
        <dbReference type="ARBA" id="ARBA00060592"/>
    </source>
</evidence>